<organism evidence="2 3">
    <name type="scientific">Portunus trituberculatus</name>
    <name type="common">Swimming crab</name>
    <name type="synonym">Neptunus trituberculatus</name>
    <dbReference type="NCBI Taxonomy" id="210409"/>
    <lineage>
        <taxon>Eukaryota</taxon>
        <taxon>Metazoa</taxon>
        <taxon>Ecdysozoa</taxon>
        <taxon>Arthropoda</taxon>
        <taxon>Crustacea</taxon>
        <taxon>Multicrustacea</taxon>
        <taxon>Malacostraca</taxon>
        <taxon>Eumalacostraca</taxon>
        <taxon>Eucarida</taxon>
        <taxon>Decapoda</taxon>
        <taxon>Pleocyemata</taxon>
        <taxon>Brachyura</taxon>
        <taxon>Eubrachyura</taxon>
        <taxon>Portunoidea</taxon>
        <taxon>Portunidae</taxon>
        <taxon>Portuninae</taxon>
        <taxon>Portunus</taxon>
    </lineage>
</organism>
<evidence type="ECO:0000313" key="3">
    <source>
        <dbReference type="Proteomes" id="UP000324222"/>
    </source>
</evidence>
<gene>
    <name evidence="2" type="ORF">E2C01_047504</name>
</gene>
<dbReference type="EMBL" id="VSRR010011756">
    <property type="protein sequence ID" value="MPC53603.1"/>
    <property type="molecule type" value="Genomic_DNA"/>
</dbReference>
<accession>A0A5B7G8Q6</accession>
<name>A0A5B7G8Q6_PORTR</name>
<reference evidence="2 3" key="1">
    <citation type="submission" date="2019-05" db="EMBL/GenBank/DDBJ databases">
        <title>Another draft genome of Portunus trituberculatus and its Hox gene families provides insights of decapod evolution.</title>
        <authorList>
            <person name="Jeong J.-H."/>
            <person name="Song I."/>
            <person name="Kim S."/>
            <person name="Choi T."/>
            <person name="Kim D."/>
            <person name="Ryu S."/>
            <person name="Kim W."/>
        </authorList>
    </citation>
    <scope>NUCLEOTIDE SEQUENCE [LARGE SCALE GENOMIC DNA]</scope>
    <source>
        <tissue evidence="2">Muscle</tissue>
    </source>
</reference>
<protein>
    <submittedName>
        <fullName evidence="2">Uncharacterized protein</fullName>
    </submittedName>
</protein>
<dbReference type="AlphaFoldDB" id="A0A5B7G8Q6"/>
<feature type="region of interest" description="Disordered" evidence="1">
    <location>
        <begin position="14"/>
        <end position="37"/>
    </location>
</feature>
<comment type="caution">
    <text evidence="2">The sequence shown here is derived from an EMBL/GenBank/DDBJ whole genome shotgun (WGS) entry which is preliminary data.</text>
</comment>
<keyword evidence="3" id="KW-1185">Reference proteome</keyword>
<proteinExistence type="predicted"/>
<evidence type="ECO:0000256" key="1">
    <source>
        <dbReference type="SAM" id="MobiDB-lite"/>
    </source>
</evidence>
<dbReference type="Proteomes" id="UP000324222">
    <property type="component" value="Unassembled WGS sequence"/>
</dbReference>
<dbReference type="OrthoDB" id="10007451at2759"/>
<sequence>MRLEARRMLANLLDRKGKNRGAGRRAGEGGPSVGRLSRSEPAIHALGPDLTRRPLNNAIVTRGARAHLCHLVMCVVVTGGGHQSFFNKKRNYRLTIRPSHLPTIRLSDHPTYQPSVYPTIPPTNRPFIQPSYLPTIRLSDHPTYQPSGYPTILFDLLTF</sequence>
<evidence type="ECO:0000313" key="2">
    <source>
        <dbReference type="EMBL" id="MPC53603.1"/>
    </source>
</evidence>